<dbReference type="InterPro" id="IPR015655">
    <property type="entry name" value="PP2C"/>
</dbReference>
<accession>A0AAE0NWR7</accession>
<dbReference type="CDD" id="cd00143">
    <property type="entry name" value="PP2Cc"/>
    <property type="match status" value="1"/>
</dbReference>
<dbReference type="GO" id="GO:0004741">
    <property type="term" value="F:[pyruvate dehydrogenase (acetyl-transferring)]-phosphatase activity"/>
    <property type="evidence" value="ECO:0007669"/>
    <property type="project" value="TreeGrafter"/>
</dbReference>
<gene>
    <name evidence="2" type="ORF">B0H63DRAFT_463084</name>
</gene>
<dbReference type="Gene3D" id="3.60.40.10">
    <property type="entry name" value="PPM-type phosphatase domain"/>
    <property type="match status" value="1"/>
</dbReference>
<name>A0AAE0NWR7_9PEZI</name>
<reference evidence="2" key="1">
    <citation type="journal article" date="2023" name="Mol. Phylogenet. Evol.">
        <title>Genome-scale phylogeny and comparative genomics of the fungal order Sordariales.</title>
        <authorList>
            <person name="Hensen N."/>
            <person name="Bonometti L."/>
            <person name="Westerberg I."/>
            <person name="Brannstrom I.O."/>
            <person name="Guillou S."/>
            <person name="Cros-Aarteil S."/>
            <person name="Calhoun S."/>
            <person name="Haridas S."/>
            <person name="Kuo A."/>
            <person name="Mondo S."/>
            <person name="Pangilinan J."/>
            <person name="Riley R."/>
            <person name="LaButti K."/>
            <person name="Andreopoulos B."/>
            <person name="Lipzen A."/>
            <person name="Chen C."/>
            <person name="Yan M."/>
            <person name="Daum C."/>
            <person name="Ng V."/>
            <person name="Clum A."/>
            <person name="Steindorff A."/>
            <person name="Ohm R.A."/>
            <person name="Martin F."/>
            <person name="Silar P."/>
            <person name="Natvig D.O."/>
            <person name="Lalanne C."/>
            <person name="Gautier V."/>
            <person name="Ament-Velasquez S.L."/>
            <person name="Kruys A."/>
            <person name="Hutchinson M.I."/>
            <person name="Powell A.J."/>
            <person name="Barry K."/>
            <person name="Miller A.N."/>
            <person name="Grigoriev I.V."/>
            <person name="Debuchy R."/>
            <person name="Gladieux P."/>
            <person name="Hiltunen Thoren M."/>
            <person name="Johannesson H."/>
        </authorList>
    </citation>
    <scope>NUCLEOTIDE SEQUENCE</scope>
    <source>
        <strain evidence="2">CBS 232.78</strain>
    </source>
</reference>
<dbReference type="InterPro" id="IPR001932">
    <property type="entry name" value="PPM-type_phosphatase-like_dom"/>
</dbReference>
<dbReference type="AlphaFoldDB" id="A0AAE0NWR7"/>
<feature type="domain" description="PPM-type phosphatase" evidence="1">
    <location>
        <begin position="140"/>
        <end position="520"/>
    </location>
</feature>
<dbReference type="SMART" id="SM00332">
    <property type="entry name" value="PP2Cc"/>
    <property type="match status" value="1"/>
</dbReference>
<dbReference type="GO" id="GO:0005739">
    <property type="term" value="C:mitochondrion"/>
    <property type="evidence" value="ECO:0007669"/>
    <property type="project" value="TreeGrafter"/>
</dbReference>
<keyword evidence="3" id="KW-1185">Reference proteome</keyword>
<comment type="caution">
    <text evidence="2">The sequence shown here is derived from an EMBL/GenBank/DDBJ whole genome shotgun (WGS) entry which is preliminary data.</text>
</comment>
<dbReference type="Pfam" id="PF00481">
    <property type="entry name" value="PP2C"/>
    <property type="match status" value="1"/>
</dbReference>
<evidence type="ECO:0000259" key="1">
    <source>
        <dbReference type="PROSITE" id="PS51746"/>
    </source>
</evidence>
<dbReference type="Proteomes" id="UP001285441">
    <property type="component" value="Unassembled WGS sequence"/>
</dbReference>
<dbReference type="PROSITE" id="PS51746">
    <property type="entry name" value="PPM_2"/>
    <property type="match status" value="1"/>
</dbReference>
<evidence type="ECO:0000313" key="2">
    <source>
        <dbReference type="EMBL" id="KAK3389157.1"/>
    </source>
</evidence>
<dbReference type="PANTHER" id="PTHR13832">
    <property type="entry name" value="PROTEIN PHOSPHATASE 2C"/>
    <property type="match status" value="1"/>
</dbReference>
<sequence>MASFKFSSFSNKANAMFITRILARSSTQGPLLMRLQSTSSSAKPDPSSLPFLNLKRVGVVSLAAGAGVIAYKEFAPGDKPAPAISASKTAGRSSSTDSLPKLDVAAGYPFDFLTPPSPTQVTAALNETTWSVSIPASVGTGGVSSYAGSRVPANIPTEDAYIHGSFPSPSSQPIPWLAWGVFDGHLGGQTSNALTKHLLPYVHRHLAGITAAQSEDAGDNPDAAIHRTLKAAFNELDDAFISPAQQTLDSDDLPLADKVSRITTGSNGSCALLSLWDPSSRKLHVACTGDSRAVMGVQTPEGTWQTVALSVDQGGDNPLEEARVYAAHPGEEGLVKGKRVLGLATARAFGDGHWKWPLALQAELRRRFVADTLRQIDPKIYKTPPYITAEPEVTTTAVPESQKAFMIMASDGLWDTMTSEQAVDLVARWLVWSKAGKPAPEPVDQKKFGKFDFVSYYSGPEGYKVVKDDNITVQDENVAVHLTRNALGGANQDMVSAMLSLKPPYSRWVRDDITIQVVFFN</sequence>
<dbReference type="InterPro" id="IPR036457">
    <property type="entry name" value="PPM-type-like_dom_sf"/>
</dbReference>
<proteinExistence type="predicted"/>
<organism evidence="2 3">
    <name type="scientific">Podospora didyma</name>
    <dbReference type="NCBI Taxonomy" id="330526"/>
    <lineage>
        <taxon>Eukaryota</taxon>
        <taxon>Fungi</taxon>
        <taxon>Dikarya</taxon>
        <taxon>Ascomycota</taxon>
        <taxon>Pezizomycotina</taxon>
        <taxon>Sordariomycetes</taxon>
        <taxon>Sordariomycetidae</taxon>
        <taxon>Sordariales</taxon>
        <taxon>Podosporaceae</taxon>
        <taxon>Podospora</taxon>
    </lineage>
</organism>
<reference evidence="2" key="2">
    <citation type="submission" date="2023-06" db="EMBL/GenBank/DDBJ databases">
        <authorList>
            <consortium name="Lawrence Berkeley National Laboratory"/>
            <person name="Haridas S."/>
            <person name="Hensen N."/>
            <person name="Bonometti L."/>
            <person name="Westerberg I."/>
            <person name="Brannstrom I.O."/>
            <person name="Guillou S."/>
            <person name="Cros-Aarteil S."/>
            <person name="Calhoun S."/>
            <person name="Kuo A."/>
            <person name="Mondo S."/>
            <person name="Pangilinan J."/>
            <person name="Riley R."/>
            <person name="LaButti K."/>
            <person name="Andreopoulos B."/>
            <person name="Lipzen A."/>
            <person name="Chen C."/>
            <person name="Yanf M."/>
            <person name="Daum C."/>
            <person name="Ng V."/>
            <person name="Clum A."/>
            <person name="Steindorff A."/>
            <person name="Ohm R."/>
            <person name="Martin F."/>
            <person name="Silar P."/>
            <person name="Natvig D."/>
            <person name="Lalanne C."/>
            <person name="Gautier V."/>
            <person name="Ament-velasquez S.L."/>
            <person name="Kruys A."/>
            <person name="Hutchinson M.I."/>
            <person name="Powell A.J."/>
            <person name="Barry K."/>
            <person name="Miller A.N."/>
            <person name="Grigoriev I.V."/>
            <person name="Debuchy R."/>
            <person name="Gladieux P."/>
            <person name="Thoren M.H."/>
            <person name="Johannesson H."/>
        </authorList>
    </citation>
    <scope>NUCLEOTIDE SEQUENCE</scope>
    <source>
        <strain evidence="2">CBS 232.78</strain>
    </source>
</reference>
<dbReference type="SUPFAM" id="SSF81606">
    <property type="entry name" value="PP2C-like"/>
    <property type="match status" value="1"/>
</dbReference>
<protein>
    <submittedName>
        <fullName evidence="2">Phosphatase 2C-like domain-containing protein</fullName>
    </submittedName>
</protein>
<evidence type="ECO:0000313" key="3">
    <source>
        <dbReference type="Proteomes" id="UP001285441"/>
    </source>
</evidence>
<dbReference type="PANTHER" id="PTHR13832:SF792">
    <property type="entry name" value="GM14286P"/>
    <property type="match status" value="1"/>
</dbReference>
<dbReference type="EMBL" id="JAULSW010000002">
    <property type="protein sequence ID" value="KAK3389157.1"/>
    <property type="molecule type" value="Genomic_DNA"/>
</dbReference>